<dbReference type="Pfam" id="PF03105">
    <property type="entry name" value="SPX"/>
    <property type="match status" value="2"/>
</dbReference>
<dbReference type="GO" id="GO:0004834">
    <property type="term" value="F:tryptophan synthase activity"/>
    <property type="evidence" value="ECO:0007669"/>
    <property type="project" value="UniProtKB-EC"/>
</dbReference>
<evidence type="ECO:0000313" key="23">
    <source>
        <dbReference type="Proteomes" id="UP000799291"/>
    </source>
</evidence>
<evidence type="ECO:0000256" key="6">
    <source>
        <dbReference type="ARBA" id="ARBA00012043"/>
    </source>
</evidence>
<evidence type="ECO:0000256" key="7">
    <source>
        <dbReference type="ARBA" id="ARBA00018724"/>
    </source>
</evidence>
<dbReference type="OrthoDB" id="10050244at2759"/>
<comment type="catalytic activity">
    <reaction evidence="17 18">
        <text>(1S,2R)-1-C-(indol-3-yl)glycerol 3-phosphate + L-serine = D-glyceraldehyde 3-phosphate + L-tryptophan + H2O</text>
        <dbReference type="Rhea" id="RHEA:10532"/>
        <dbReference type="ChEBI" id="CHEBI:15377"/>
        <dbReference type="ChEBI" id="CHEBI:33384"/>
        <dbReference type="ChEBI" id="CHEBI:57912"/>
        <dbReference type="ChEBI" id="CHEBI:58866"/>
        <dbReference type="ChEBI" id="CHEBI:59776"/>
        <dbReference type="EC" id="4.2.1.20"/>
    </reaction>
</comment>
<comment type="pathway">
    <text evidence="3 18">Amino-acid biosynthesis; L-tryptophan biosynthesis; L-tryptophan from chorismate: step 5/5.</text>
</comment>
<feature type="region of interest" description="Disordered" evidence="19">
    <location>
        <begin position="842"/>
        <end position="941"/>
    </location>
</feature>
<evidence type="ECO:0000313" key="22">
    <source>
        <dbReference type="EMBL" id="KAF2689686.1"/>
    </source>
</evidence>
<evidence type="ECO:0000256" key="8">
    <source>
        <dbReference type="ARBA" id="ARBA00022448"/>
    </source>
</evidence>
<dbReference type="FunFam" id="3.40.50.1100:FF:000001">
    <property type="entry name" value="Tryptophan synthase beta chain"/>
    <property type="match status" value="1"/>
</dbReference>
<evidence type="ECO:0000256" key="1">
    <source>
        <dbReference type="ARBA" id="ARBA00001933"/>
    </source>
</evidence>
<dbReference type="InterPro" id="IPR006654">
    <property type="entry name" value="Trp_synth_beta"/>
</dbReference>
<proteinExistence type="inferred from homology"/>
<evidence type="ECO:0000256" key="11">
    <source>
        <dbReference type="ARBA" id="ARBA00022822"/>
    </source>
</evidence>
<dbReference type="InterPro" id="IPR006653">
    <property type="entry name" value="Trp_synth_b_CS"/>
</dbReference>
<sequence length="1604" mass="176289">MDAIKKTFAQCKKEGRSALITYVTAGYPTVQETPDILLAMEAGGADLIELGMPFTDPIADGPTIQKSNTQALKNGVTTEGCLQMVRDARKRGLKAPILLMGYYNPLLSYGEERMLQDAKEAGANGFIMVDLPPEEALRFRNFCASYGLSYVPLIAPATSEHRMRVLCKIADSFIYVVSRMGVTGASGTMNAALPQLLDRVHKYSGNIPAAVGFGVSTRDHFVSVGKIAEGVVIGSQIVNVLAEAAPGEGAKGVEKYCDMICGKSSRMDSTTREVGIIETMDNAKEPNGVQVDQVITDADVPNGPGLADQIEALNTDDAFNDEHALPPRFGEFGGQYVPESLMDCLAELEKGFNEANEDPKFWEEYRSYYDYMGRPGHLHLAERLTEYAGGANIWLKREDLNHTGSHKINNALGQILVARRLGKTEIIAETGAGQHGVATATVCAKFGMKCTIYMGAEDVRRQALNVFRIKLLGASVIAVEAGSQTLRDAVNEALRAWVVNLSTTHYIIGSAIGPHPFPTIVRTFQSVIGNETKQQMQEKRGKLPDAVVACVGGGSNAVGMFYPFSKDLSVKLVGVEAGGDGLDTARHSATLTGGTKGVLHGVRTYILQDKNGQISDTHSVSAGLDYPGVGPELASWKDNERAKFIAATDAEAFTGFRLISQLEGIIPALETAHAIYGAIELAKTMNKDQDIVICVSGRGDKDVQSVAEELPKLGPKIGWDLRCKGRRERERARKRREKLEQLREADEMKFSHSLQFNAVPDWSNHYIAYSNLKKQIYSLETRANQQNTHVDAESSPLLNGAAEDPDKIFTSLLDSELEKVCSFYQIKELEIYGEADHVLKDEESYEEEQEVYEQERENAPPGKKTRSSSIFKHIGFHRPRRASTASRQSTIEEGEEPEDSDDDDANETSRLRRKSVDGLRRRPPTWDGPSPGPHDDDMSYSADFASSKRRTSMAFDDYNDMAFSALYDEGVSLKKRTVSVYVSLCELRSFLQLNKTGFEKVLKKYDKILDRKLKRTYLDRYVYPAYPFLKSTMSKLSQYLHQVEVAYSRICTKGDVDEAKRELRLHLREHVVWERNTVWREMIGIERKAQAANIGLTQTLLGGDRDPNKVRRQGDEVDTGMKEVSTPVGKYQCPTWLVSVNFWLFMAILAIFIVLLVVPIMEKAEQQNCLAMVVFVSMLWACEAIPLFVTSLLVPFLAVTLRVVRSDVNGQRLETKLAASYVFSAMWTPVIMLLLGGFTIAAALSKYNIAKIMATFVLSKAGTKPRTVLLTNMFVAMFASMWISNVAAPVLCFSIIQPILRNLSADSDMTKALLLGIALSSNIGGAASPIASPQNLIALQNMEPEPSWGVWFFVALPVCILSILLIWVLLLVTFKPGRNTTIVPIRPLREKFTGTQWFISAVTIATIILWCVSHQLEPVFGDMGVIAIIPIVLFFGTGILNKEDFNNFLWTIIILAAGGLSLGKAVNSSGLLHTIAGSITSSVEGMSLYGVLVVFAGLILVVATFISHTVAALIVLPLVKEVGQGMEQPHPNLLVMGSVLMASAAMGLPTSGFPNMTAIMMEDQRTGQRYLDVKHFLTRGVPASLITFVVVITVGYGLMLAVGF</sequence>
<dbReference type="Pfam" id="PF03600">
    <property type="entry name" value="CitMHS"/>
    <property type="match status" value="1"/>
</dbReference>
<accession>A0A6G1JGT8</accession>
<feature type="compositionally biased region" description="Acidic residues" evidence="19">
    <location>
        <begin position="843"/>
        <end position="852"/>
    </location>
</feature>
<dbReference type="HAMAP" id="MF_00133">
    <property type="entry name" value="Trp_synth_beta"/>
    <property type="match status" value="1"/>
</dbReference>
<evidence type="ECO:0000256" key="3">
    <source>
        <dbReference type="ARBA" id="ARBA00004733"/>
    </source>
</evidence>
<feature type="transmembrane region" description="Helical" evidence="20">
    <location>
        <begin position="1419"/>
        <end position="1440"/>
    </location>
</feature>
<evidence type="ECO:0000256" key="15">
    <source>
        <dbReference type="ARBA" id="ARBA00023141"/>
    </source>
</evidence>
<dbReference type="InterPro" id="IPR036052">
    <property type="entry name" value="TrpB-like_PALP_sf"/>
</dbReference>
<gene>
    <name evidence="22" type="ORF">K458DRAFT_439916</name>
</gene>
<evidence type="ECO:0000256" key="10">
    <source>
        <dbReference type="ARBA" id="ARBA00022692"/>
    </source>
</evidence>
<evidence type="ECO:0000256" key="14">
    <source>
        <dbReference type="ARBA" id="ARBA00023136"/>
    </source>
</evidence>
<dbReference type="EMBL" id="MU005572">
    <property type="protein sequence ID" value="KAF2689686.1"/>
    <property type="molecule type" value="Genomic_DNA"/>
</dbReference>
<feature type="transmembrane region" description="Helical" evidence="20">
    <location>
        <begin position="1136"/>
        <end position="1158"/>
    </location>
</feature>
<dbReference type="EC" id="4.2.1.20" evidence="6 18"/>
<dbReference type="GO" id="GO:0016020">
    <property type="term" value="C:membrane"/>
    <property type="evidence" value="ECO:0007669"/>
    <property type="project" value="UniProtKB-SubCell"/>
</dbReference>
<evidence type="ECO:0000256" key="17">
    <source>
        <dbReference type="ARBA" id="ARBA00049047"/>
    </source>
</evidence>
<evidence type="ECO:0000256" key="12">
    <source>
        <dbReference type="ARBA" id="ARBA00022898"/>
    </source>
</evidence>
<feature type="transmembrane region" description="Helical" evidence="20">
    <location>
        <begin position="1447"/>
        <end position="1466"/>
    </location>
</feature>
<dbReference type="InterPro" id="IPR001926">
    <property type="entry name" value="TrpB-like_PALP"/>
</dbReference>
<comment type="cofactor">
    <cofactor evidence="1 18">
        <name>pyridoxal 5'-phosphate</name>
        <dbReference type="ChEBI" id="CHEBI:597326"/>
    </cofactor>
</comment>
<dbReference type="GO" id="GO:0055085">
    <property type="term" value="P:transmembrane transport"/>
    <property type="evidence" value="ECO:0007669"/>
    <property type="project" value="InterPro"/>
</dbReference>
<comment type="similarity">
    <text evidence="5">In the N-terminal section; belongs to the TrpA family.</text>
</comment>
<evidence type="ECO:0000256" key="9">
    <source>
        <dbReference type="ARBA" id="ARBA00022605"/>
    </source>
</evidence>
<dbReference type="SUPFAM" id="SSF51366">
    <property type="entry name" value="Ribulose-phoshate binding barrel"/>
    <property type="match status" value="1"/>
</dbReference>
<dbReference type="Gene3D" id="3.20.20.70">
    <property type="entry name" value="Aldolase class I"/>
    <property type="match status" value="1"/>
</dbReference>
<dbReference type="Pfam" id="PF00290">
    <property type="entry name" value="Trp_syntA"/>
    <property type="match status" value="1"/>
</dbReference>
<dbReference type="NCBIfam" id="TIGR00263">
    <property type="entry name" value="trpB"/>
    <property type="match status" value="1"/>
</dbReference>
<dbReference type="InterPro" id="IPR018204">
    <property type="entry name" value="Trp_synthase_alpha_AS"/>
</dbReference>
<protein>
    <recommendedName>
        <fullName evidence="7 18">Tryptophan synthase</fullName>
        <ecNumber evidence="6 18">4.2.1.20</ecNumber>
    </recommendedName>
</protein>
<keyword evidence="8" id="KW-0813">Transport</keyword>
<keyword evidence="15 18" id="KW-0057">Aromatic amino acid biosynthesis</keyword>
<keyword evidence="10 20" id="KW-0812">Transmembrane</keyword>
<dbReference type="FunFam" id="3.40.50.1100:FF:000004">
    <property type="entry name" value="Tryptophan synthase beta chain"/>
    <property type="match status" value="1"/>
</dbReference>
<evidence type="ECO:0000256" key="4">
    <source>
        <dbReference type="ARBA" id="ARBA00005761"/>
    </source>
</evidence>
<feature type="transmembrane region" description="Helical" evidence="20">
    <location>
        <begin position="1486"/>
        <end position="1519"/>
    </location>
</feature>
<feature type="domain" description="SPX" evidence="21">
    <location>
        <begin position="748"/>
        <end position="1019"/>
    </location>
</feature>
<dbReference type="InterPro" id="IPR023026">
    <property type="entry name" value="Trp_synth_beta/beta-like"/>
</dbReference>
<feature type="transmembrane region" description="Helical" evidence="20">
    <location>
        <begin position="1274"/>
        <end position="1300"/>
    </location>
</feature>
<feature type="transmembrane region" description="Helical" evidence="20">
    <location>
        <begin position="1170"/>
        <end position="1198"/>
    </location>
</feature>
<dbReference type="InterPro" id="IPR013785">
    <property type="entry name" value="Aldolase_TIM"/>
</dbReference>
<keyword evidence="9 18" id="KW-0028">Amino-acid biosynthesis</keyword>
<dbReference type="CDD" id="cd14478">
    <property type="entry name" value="SPX_PHO87_PHO90_like"/>
    <property type="match status" value="1"/>
</dbReference>
<dbReference type="NCBIfam" id="TIGR00262">
    <property type="entry name" value="trpA"/>
    <property type="match status" value="1"/>
</dbReference>
<dbReference type="FunFam" id="3.20.20.70:FF:000151">
    <property type="entry name" value="Tryptophan synthase"/>
    <property type="match status" value="1"/>
</dbReference>
<keyword evidence="13 20" id="KW-1133">Transmembrane helix</keyword>
<dbReference type="InterPro" id="IPR004680">
    <property type="entry name" value="Cit_transptr-like_dom"/>
</dbReference>
<dbReference type="InterPro" id="IPR011060">
    <property type="entry name" value="RibuloseP-bd_barrel"/>
</dbReference>
<evidence type="ECO:0000256" key="16">
    <source>
        <dbReference type="ARBA" id="ARBA00023239"/>
    </source>
</evidence>
<feature type="transmembrane region" description="Helical" evidence="20">
    <location>
        <begin position="1395"/>
        <end position="1413"/>
    </location>
</feature>
<comment type="subcellular location">
    <subcellularLocation>
        <location evidence="2">Membrane</location>
        <topology evidence="2">Multi-pass membrane protein</topology>
    </subcellularLocation>
</comment>
<dbReference type="Gene3D" id="3.40.50.1100">
    <property type="match status" value="2"/>
</dbReference>
<evidence type="ECO:0000256" key="13">
    <source>
        <dbReference type="ARBA" id="ARBA00022989"/>
    </source>
</evidence>
<dbReference type="SUPFAM" id="SSF53686">
    <property type="entry name" value="Tryptophan synthase beta subunit-like PLP-dependent enzymes"/>
    <property type="match status" value="1"/>
</dbReference>
<dbReference type="Pfam" id="PF00291">
    <property type="entry name" value="PALP"/>
    <property type="match status" value="1"/>
</dbReference>
<dbReference type="PROSITE" id="PS00168">
    <property type="entry name" value="TRP_SYNTHASE_BETA"/>
    <property type="match status" value="1"/>
</dbReference>
<dbReference type="PROSITE" id="PS51382">
    <property type="entry name" value="SPX"/>
    <property type="match status" value="1"/>
</dbReference>
<evidence type="ECO:0000256" key="19">
    <source>
        <dbReference type="SAM" id="MobiDB-lite"/>
    </source>
</evidence>
<evidence type="ECO:0000256" key="18">
    <source>
        <dbReference type="RuleBase" id="RU003663"/>
    </source>
</evidence>
<dbReference type="PANTHER" id="PTHR48077:SF3">
    <property type="entry name" value="TRYPTOPHAN SYNTHASE"/>
    <property type="match status" value="1"/>
</dbReference>
<dbReference type="HAMAP" id="MF_00131">
    <property type="entry name" value="Trp_synth_alpha"/>
    <property type="match status" value="1"/>
</dbReference>
<dbReference type="InterPro" id="IPR002028">
    <property type="entry name" value="Trp_synthase_suA"/>
</dbReference>
<organism evidence="22 23">
    <name type="scientific">Lentithecium fluviatile CBS 122367</name>
    <dbReference type="NCBI Taxonomy" id="1168545"/>
    <lineage>
        <taxon>Eukaryota</taxon>
        <taxon>Fungi</taxon>
        <taxon>Dikarya</taxon>
        <taxon>Ascomycota</taxon>
        <taxon>Pezizomycotina</taxon>
        <taxon>Dothideomycetes</taxon>
        <taxon>Pleosporomycetidae</taxon>
        <taxon>Pleosporales</taxon>
        <taxon>Massarineae</taxon>
        <taxon>Lentitheciaceae</taxon>
        <taxon>Lentithecium</taxon>
    </lineage>
</organism>
<dbReference type="CDD" id="cd04724">
    <property type="entry name" value="Tryptophan_synthase_alpha"/>
    <property type="match status" value="1"/>
</dbReference>
<dbReference type="InterPro" id="IPR004331">
    <property type="entry name" value="SPX_dom"/>
</dbReference>
<evidence type="ECO:0000259" key="21">
    <source>
        <dbReference type="PROSITE" id="PS51382"/>
    </source>
</evidence>
<comment type="similarity">
    <text evidence="4">In the C-terminal section; belongs to the TrpB family.</text>
</comment>
<evidence type="ECO:0000256" key="20">
    <source>
        <dbReference type="SAM" id="Phobius"/>
    </source>
</evidence>
<name>A0A6G1JGT8_9PLEO</name>
<keyword evidence="11 18" id="KW-0822">Tryptophan biosynthesis</keyword>
<dbReference type="CDD" id="cd01115">
    <property type="entry name" value="SLC13_permease"/>
    <property type="match status" value="1"/>
</dbReference>
<keyword evidence="23" id="KW-1185">Reference proteome</keyword>
<keyword evidence="14 20" id="KW-0472">Membrane</keyword>
<dbReference type="Proteomes" id="UP000799291">
    <property type="component" value="Unassembled WGS sequence"/>
</dbReference>
<reference evidence="22" key="1">
    <citation type="journal article" date="2020" name="Stud. Mycol.">
        <title>101 Dothideomycetes genomes: a test case for predicting lifestyles and emergence of pathogens.</title>
        <authorList>
            <person name="Haridas S."/>
            <person name="Albert R."/>
            <person name="Binder M."/>
            <person name="Bloem J."/>
            <person name="Labutti K."/>
            <person name="Salamov A."/>
            <person name="Andreopoulos B."/>
            <person name="Baker S."/>
            <person name="Barry K."/>
            <person name="Bills G."/>
            <person name="Bluhm B."/>
            <person name="Cannon C."/>
            <person name="Castanera R."/>
            <person name="Culley D."/>
            <person name="Daum C."/>
            <person name="Ezra D."/>
            <person name="Gonzalez J."/>
            <person name="Henrissat B."/>
            <person name="Kuo A."/>
            <person name="Liang C."/>
            <person name="Lipzen A."/>
            <person name="Lutzoni F."/>
            <person name="Magnuson J."/>
            <person name="Mondo S."/>
            <person name="Nolan M."/>
            <person name="Ohm R."/>
            <person name="Pangilinan J."/>
            <person name="Park H.-J."/>
            <person name="Ramirez L."/>
            <person name="Alfaro M."/>
            <person name="Sun H."/>
            <person name="Tritt A."/>
            <person name="Yoshinaga Y."/>
            <person name="Zwiers L.-H."/>
            <person name="Turgeon B."/>
            <person name="Goodwin S."/>
            <person name="Spatafora J."/>
            <person name="Crous P."/>
            <person name="Grigoriev I."/>
        </authorList>
    </citation>
    <scope>NUCLEOTIDE SEQUENCE</scope>
    <source>
        <strain evidence="22">CBS 122367</strain>
    </source>
</reference>
<evidence type="ECO:0000256" key="5">
    <source>
        <dbReference type="ARBA" id="ARBA00006095"/>
    </source>
</evidence>
<feature type="transmembrane region" description="Helical" evidence="20">
    <location>
        <begin position="1218"/>
        <end position="1244"/>
    </location>
</feature>
<dbReference type="CDD" id="cd06446">
    <property type="entry name" value="Trp-synth_B"/>
    <property type="match status" value="1"/>
</dbReference>
<dbReference type="UniPathway" id="UPA00035">
    <property type="reaction ID" value="UER00044"/>
</dbReference>
<feature type="transmembrane region" description="Helical" evidence="20">
    <location>
        <begin position="1581"/>
        <end position="1602"/>
    </location>
</feature>
<feature type="transmembrane region" description="Helical" evidence="20">
    <location>
        <begin position="1350"/>
        <end position="1374"/>
    </location>
</feature>
<feature type="transmembrane region" description="Helical" evidence="20">
    <location>
        <begin position="1531"/>
        <end position="1548"/>
    </location>
</feature>
<keyword evidence="16 18" id="KW-0456">Lyase</keyword>
<dbReference type="GO" id="GO:0005737">
    <property type="term" value="C:cytoplasm"/>
    <property type="evidence" value="ECO:0007669"/>
    <property type="project" value="TreeGrafter"/>
</dbReference>
<feature type="compositionally biased region" description="Acidic residues" evidence="19">
    <location>
        <begin position="892"/>
        <end position="906"/>
    </location>
</feature>
<feature type="compositionally biased region" description="Basic and acidic residues" evidence="19">
    <location>
        <begin position="907"/>
        <end position="920"/>
    </location>
</feature>
<evidence type="ECO:0000256" key="2">
    <source>
        <dbReference type="ARBA" id="ARBA00004141"/>
    </source>
</evidence>
<keyword evidence="12 18" id="KW-0663">Pyridoxal phosphate</keyword>
<dbReference type="PANTHER" id="PTHR48077">
    <property type="entry name" value="TRYPTOPHAN SYNTHASE-RELATED"/>
    <property type="match status" value="1"/>
</dbReference>
<dbReference type="PROSITE" id="PS00167">
    <property type="entry name" value="TRP_SYNTHASE_ALPHA"/>
    <property type="match status" value="1"/>
</dbReference>